<dbReference type="InterPro" id="IPR029016">
    <property type="entry name" value="GAF-like_dom_sf"/>
</dbReference>
<evidence type="ECO:0000256" key="1">
    <source>
        <dbReference type="ARBA" id="ARBA00022679"/>
    </source>
</evidence>
<dbReference type="InterPro" id="IPR005561">
    <property type="entry name" value="ANTAR"/>
</dbReference>
<evidence type="ECO:0000313" key="6">
    <source>
        <dbReference type="EMBL" id="TXR56105.1"/>
    </source>
</evidence>
<comment type="caution">
    <text evidence="6">The sequence shown here is derived from an EMBL/GenBank/DDBJ whole genome shotgun (WGS) entry which is preliminary data.</text>
</comment>
<dbReference type="GO" id="GO:0016301">
    <property type="term" value="F:kinase activity"/>
    <property type="evidence" value="ECO:0007669"/>
    <property type="project" value="UniProtKB-KW"/>
</dbReference>
<dbReference type="InterPro" id="IPR011006">
    <property type="entry name" value="CheY-like_superfamily"/>
</dbReference>
<dbReference type="PROSITE" id="PS50921">
    <property type="entry name" value="ANTAR"/>
    <property type="match status" value="1"/>
</dbReference>
<name>A0A5C8ZDD7_9ACTN</name>
<dbReference type="SMART" id="SM00065">
    <property type="entry name" value="GAF"/>
    <property type="match status" value="1"/>
</dbReference>
<dbReference type="OrthoDB" id="4629915at2"/>
<evidence type="ECO:0000259" key="5">
    <source>
        <dbReference type="PROSITE" id="PS50921"/>
    </source>
</evidence>
<evidence type="ECO:0000256" key="2">
    <source>
        <dbReference type="ARBA" id="ARBA00022777"/>
    </source>
</evidence>
<evidence type="ECO:0000256" key="4">
    <source>
        <dbReference type="ARBA" id="ARBA00023163"/>
    </source>
</evidence>
<dbReference type="InterPro" id="IPR036388">
    <property type="entry name" value="WH-like_DNA-bd_sf"/>
</dbReference>
<evidence type="ECO:0000313" key="7">
    <source>
        <dbReference type="Proteomes" id="UP000321234"/>
    </source>
</evidence>
<proteinExistence type="predicted"/>
<dbReference type="SMART" id="SM01012">
    <property type="entry name" value="ANTAR"/>
    <property type="match status" value="1"/>
</dbReference>
<organism evidence="6 7">
    <name type="scientific">Quadrisphaera setariae</name>
    <dbReference type="NCBI Taxonomy" id="2593304"/>
    <lineage>
        <taxon>Bacteria</taxon>
        <taxon>Bacillati</taxon>
        <taxon>Actinomycetota</taxon>
        <taxon>Actinomycetes</taxon>
        <taxon>Kineosporiales</taxon>
        <taxon>Kineosporiaceae</taxon>
        <taxon>Quadrisphaera</taxon>
    </lineage>
</organism>
<keyword evidence="4" id="KW-0804">Transcription</keyword>
<reference evidence="6 7" key="1">
    <citation type="submission" date="2019-07" db="EMBL/GenBank/DDBJ databases">
        <title>Quadrisphaera sp. strain DD2A genome sequencing and assembly.</title>
        <authorList>
            <person name="Kim I."/>
        </authorList>
    </citation>
    <scope>NUCLEOTIDE SEQUENCE [LARGE SCALE GENOMIC DNA]</scope>
    <source>
        <strain evidence="6 7">DD2A</strain>
    </source>
</reference>
<keyword evidence="7" id="KW-1185">Reference proteome</keyword>
<keyword evidence="2" id="KW-0418">Kinase</keyword>
<dbReference type="InterPro" id="IPR003018">
    <property type="entry name" value="GAF"/>
</dbReference>
<dbReference type="Pfam" id="PF03861">
    <property type="entry name" value="ANTAR"/>
    <property type="match status" value="1"/>
</dbReference>
<dbReference type="Gene3D" id="1.10.10.10">
    <property type="entry name" value="Winged helix-like DNA-binding domain superfamily/Winged helix DNA-binding domain"/>
    <property type="match status" value="1"/>
</dbReference>
<dbReference type="EMBL" id="VKAC01000006">
    <property type="protein sequence ID" value="TXR56105.1"/>
    <property type="molecule type" value="Genomic_DNA"/>
</dbReference>
<keyword evidence="3" id="KW-0805">Transcription regulation</keyword>
<keyword evidence="1" id="KW-0808">Transferase</keyword>
<dbReference type="Gene3D" id="3.30.450.40">
    <property type="match status" value="1"/>
</dbReference>
<dbReference type="GO" id="GO:0003723">
    <property type="term" value="F:RNA binding"/>
    <property type="evidence" value="ECO:0007669"/>
    <property type="project" value="InterPro"/>
</dbReference>
<dbReference type="SUPFAM" id="SSF52172">
    <property type="entry name" value="CheY-like"/>
    <property type="match status" value="1"/>
</dbReference>
<dbReference type="Pfam" id="PF13185">
    <property type="entry name" value="GAF_2"/>
    <property type="match status" value="1"/>
</dbReference>
<dbReference type="SUPFAM" id="SSF55781">
    <property type="entry name" value="GAF domain-like"/>
    <property type="match status" value="1"/>
</dbReference>
<dbReference type="AlphaFoldDB" id="A0A5C8ZDD7"/>
<feature type="domain" description="ANTAR" evidence="5">
    <location>
        <begin position="174"/>
        <end position="235"/>
    </location>
</feature>
<accession>A0A5C8ZDD7</accession>
<dbReference type="Proteomes" id="UP000321234">
    <property type="component" value="Unassembled WGS sequence"/>
</dbReference>
<dbReference type="RefSeq" id="WP_147926537.1">
    <property type="nucleotide sequence ID" value="NZ_VKAC01000006.1"/>
</dbReference>
<evidence type="ECO:0000256" key="3">
    <source>
        <dbReference type="ARBA" id="ARBA00023015"/>
    </source>
</evidence>
<dbReference type="PIRSF" id="PIRSF036625">
    <property type="entry name" value="GAF_ANTAR"/>
    <property type="match status" value="1"/>
</dbReference>
<dbReference type="InterPro" id="IPR012074">
    <property type="entry name" value="GAF_ANTAR"/>
</dbReference>
<sequence>MGAGQGSRAGAGHPEHVTGLARALADLARDMNGDRSSWAVLDRAVHCAVELVPHAEHGTITGARVRGGVVPAASTSAVGRRLDELQEEVGQGPCLDSASQRRTTRVDDLASETVRWPELAARSGEVGAASVLCLQLFVGDDDLGVLNLLAAAPRAFDEESERVGLLLAAHAAVALASAQKLENLVVGLTHRDVIGQAKGVLMERHRLSADQAFELLSARSQQTNRKLHDIAFELTATGEIPRR</sequence>
<gene>
    <name evidence="6" type="ORF">FMM08_11780</name>
</gene>
<protein>
    <submittedName>
        <fullName evidence="6">GAF and ANTAR domain-containing protein</fullName>
    </submittedName>
</protein>